<keyword evidence="2" id="KW-1185">Reference proteome</keyword>
<proteinExistence type="predicted"/>
<feature type="non-terminal residue" evidence="1">
    <location>
        <position position="22"/>
    </location>
</feature>
<accession>A0A392VYV8</accession>
<dbReference type="EMBL" id="LXQA011277879">
    <property type="protein sequence ID" value="MCI91640.1"/>
    <property type="molecule type" value="Genomic_DNA"/>
</dbReference>
<dbReference type="AlphaFoldDB" id="A0A392VYV8"/>
<dbReference type="Proteomes" id="UP000265520">
    <property type="component" value="Unassembled WGS sequence"/>
</dbReference>
<organism evidence="1 2">
    <name type="scientific">Trifolium medium</name>
    <dbReference type="NCBI Taxonomy" id="97028"/>
    <lineage>
        <taxon>Eukaryota</taxon>
        <taxon>Viridiplantae</taxon>
        <taxon>Streptophyta</taxon>
        <taxon>Embryophyta</taxon>
        <taxon>Tracheophyta</taxon>
        <taxon>Spermatophyta</taxon>
        <taxon>Magnoliopsida</taxon>
        <taxon>eudicotyledons</taxon>
        <taxon>Gunneridae</taxon>
        <taxon>Pentapetalae</taxon>
        <taxon>rosids</taxon>
        <taxon>fabids</taxon>
        <taxon>Fabales</taxon>
        <taxon>Fabaceae</taxon>
        <taxon>Papilionoideae</taxon>
        <taxon>50 kb inversion clade</taxon>
        <taxon>NPAAA clade</taxon>
        <taxon>Hologalegina</taxon>
        <taxon>IRL clade</taxon>
        <taxon>Trifolieae</taxon>
        <taxon>Trifolium</taxon>
    </lineage>
</organism>
<reference evidence="1 2" key="1">
    <citation type="journal article" date="2018" name="Front. Plant Sci.">
        <title>Red Clover (Trifolium pratense) and Zigzag Clover (T. medium) - A Picture of Genomic Similarities and Differences.</title>
        <authorList>
            <person name="Dluhosova J."/>
            <person name="Istvanek J."/>
            <person name="Nedelnik J."/>
            <person name="Repkova J."/>
        </authorList>
    </citation>
    <scope>NUCLEOTIDE SEQUENCE [LARGE SCALE GENOMIC DNA]</scope>
    <source>
        <strain evidence="2">cv. 10/8</strain>
        <tissue evidence="1">Leaf</tissue>
    </source>
</reference>
<comment type="caution">
    <text evidence="1">The sequence shown here is derived from an EMBL/GenBank/DDBJ whole genome shotgun (WGS) entry which is preliminary data.</text>
</comment>
<evidence type="ECO:0000313" key="2">
    <source>
        <dbReference type="Proteomes" id="UP000265520"/>
    </source>
</evidence>
<name>A0A392VYV8_9FABA</name>
<sequence length="22" mass="2757">MVLKKMMKMKKKLWFCGVLREK</sequence>
<evidence type="ECO:0000313" key="1">
    <source>
        <dbReference type="EMBL" id="MCI91640.1"/>
    </source>
</evidence>
<protein>
    <submittedName>
        <fullName evidence="1">Uncharacterized protein</fullName>
    </submittedName>
</protein>